<organism evidence="2 3">
    <name type="scientific">Aromatoleum toluolicum</name>
    <dbReference type="NCBI Taxonomy" id="90060"/>
    <lineage>
        <taxon>Bacteria</taxon>
        <taxon>Pseudomonadati</taxon>
        <taxon>Pseudomonadota</taxon>
        <taxon>Betaproteobacteria</taxon>
        <taxon>Rhodocyclales</taxon>
        <taxon>Rhodocyclaceae</taxon>
        <taxon>Aromatoleum</taxon>
    </lineage>
</organism>
<dbReference type="RefSeq" id="WP_169141870.1">
    <property type="nucleotide sequence ID" value="NZ_WTVS01000041.1"/>
</dbReference>
<dbReference type="InterPro" id="IPR012312">
    <property type="entry name" value="Hemerythrin-like"/>
</dbReference>
<dbReference type="PANTHER" id="PTHR39966">
    <property type="entry name" value="BLL2471 PROTEIN-RELATED"/>
    <property type="match status" value="1"/>
</dbReference>
<protein>
    <submittedName>
        <fullName evidence="2">Hemerythrin domain-containing protein</fullName>
    </submittedName>
</protein>
<gene>
    <name evidence="2" type="ORF">GPA27_17935</name>
</gene>
<dbReference type="EMBL" id="WTVS01000041">
    <property type="protein sequence ID" value="NMF99263.1"/>
    <property type="molecule type" value="Genomic_DNA"/>
</dbReference>
<feature type="domain" description="Hemerythrin-like" evidence="1">
    <location>
        <begin position="8"/>
        <end position="138"/>
    </location>
</feature>
<proteinExistence type="predicted"/>
<evidence type="ECO:0000259" key="1">
    <source>
        <dbReference type="Pfam" id="PF01814"/>
    </source>
</evidence>
<dbReference type="Gene3D" id="1.20.120.520">
    <property type="entry name" value="nmb1532 protein domain like"/>
    <property type="match status" value="1"/>
</dbReference>
<reference evidence="2 3" key="1">
    <citation type="submission" date="2019-12" db="EMBL/GenBank/DDBJ databases">
        <title>Comparative genomics gives insights into the taxonomy of the Azoarcus-Aromatoleum group and reveals separate origins of nif in the plant-associated Azoarcus and non-plant-associated Aromatoleum sub-groups.</title>
        <authorList>
            <person name="Lafos M."/>
            <person name="Maluk M."/>
            <person name="Batista M."/>
            <person name="Junghare M."/>
            <person name="Carmona M."/>
            <person name="Faoro H."/>
            <person name="Cruz L.M."/>
            <person name="Battistoni F."/>
            <person name="De Souza E."/>
            <person name="Pedrosa F."/>
            <person name="Chen W.-M."/>
            <person name="Poole P.S."/>
            <person name="Dixon R.A."/>
            <person name="James E.K."/>
        </authorList>
    </citation>
    <scope>NUCLEOTIDE SEQUENCE [LARGE SCALE GENOMIC DNA]</scope>
    <source>
        <strain evidence="2 3">T</strain>
    </source>
</reference>
<evidence type="ECO:0000313" key="2">
    <source>
        <dbReference type="EMBL" id="NMF99263.1"/>
    </source>
</evidence>
<dbReference type="Pfam" id="PF01814">
    <property type="entry name" value="Hemerythrin"/>
    <property type="match status" value="1"/>
</dbReference>
<evidence type="ECO:0000313" key="3">
    <source>
        <dbReference type="Proteomes" id="UP000634522"/>
    </source>
</evidence>
<keyword evidence="3" id="KW-1185">Reference proteome</keyword>
<dbReference type="Proteomes" id="UP000634522">
    <property type="component" value="Unassembled WGS sequence"/>
</dbReference>
<accession>A0ABX1NJD9</accession>
<comment type="caution">
    <text evidence="2">The sequence shown here is derived from an EMBL/GenBank/DDBJ whole genome shotgun (WGS) entry which is preliminary data.</text>
</comment>
<sequence>MSGHTLKWQAEHANYHKLLDLLQSQTELFVHGEQPDYELMSDIVYYMTQYPDRFHHPREDVAFRQLLARDPTMESVVSELAGQHRRISESGVILAADLNAAAAGAMMSRATLEADVRKYVAFLKDHMNIEEREIFPRLAELLAETDWFLVDSAIHFAADPIFGDSVQERFRTIHRQIANQAGCGCKEPAERVCCLE</sequence>
<dbReference type="PANTHER" id="PTHR39966:SF1">
    <property type="entry name" value="HEMERYTHRIN-LIKE DOMAIN-CONTAINING PROTEIN"/>
    <property type="match status" value="1"/>
</dbReference>
<name>A0ABX1NJD9_9RHOO</name>